<comment type="caution">
    <text evidence="2">The sequence shown here is derived from an EMBL/GenBank/DDBJ whole genome shotgun (WGS) entry which is preliminary data.</text>
</comment>
<evidence type="ECO:0000313" key="2">
    <source>
        <dbReference type="EMBL" id="GFG40292.1"/>
    </source>
</evidence>
<dbReference type="Proteomes" id="UP000502823">
    <property type="component" value="Unassembled WGS sequence"/>
</dbReference>
<protein>
    <submittedName>
        <fullName evidence="2">Uncharacterized protein</fullName>
    </submittedName>
</protein>
<proteinExistence type="predicted"/>
<accession>A0A6L2Q9L7</accession>
<name>A0A6L2Q9L7_COPFO</name>
<sequence>MGPIGCPEGVVCTLLGVLLGLGAAEVQKRGLEEHGYGGGILESGGEQEHQQEHVRTIIITKKVPYPVPKPYTVTVEKKVPYEVKVPVHVTVPKPYPVEVPKPYPVVVEKKVPYTIEKKVPYEVKVPVKVPYPVPHHVEVPKPYPVHVPKPVPVPQPVYIEKKVPIYVSHHEDGLSIDGSEHHGKAESYSSFTLGGGEELGHGGF</sequence>
<gene>
    <name evidence="2" type="ORF">Cfor_12024</name>
</gene>
<evidence type="ECO:0000313" key="3">
    <source>
        <dbReference type="Proteomes" id="UP000502823"/>
    </source>
</evidence>
<feature type="chain" id="PRO_5027123302" evidence="1">
    <location>
        <begin position="25"/>
        <end position="204"/>
    </location>
</feature>
<dbReference type="InParanoid" id="A0A6L2Q9L7"/>
<dbReference type="AlphaFoldDB" id="A0A6L2Q9L7"/>
<organism evidence="2 3">
    <name type="scientific">Coptotermes formosanus</name>
    <name type="common">Formosan subterranean termite</name>
    <dbReference type="NCBI Taxonomy" id="36987"/>
    <lineage>
        <taxon>Eukaryota</taxon>
        <taxon>Metazoa</taxon>
        <taxon>Ecdysozoa</taxon>
        <taxon>Arthropoda</taxon>
        <taxon>Hexapoda</taxon>
        <taxon>Insecta</taxon>
        <taxon>Pterygota</taxon>
        <taxon>Neoptera</taxon>
        <taxon>Polyneoptera</taxon>
        <taxon>Dictyoptera</taxon>
        <taxon>Blattodea</taxon>
        <taxon>Blattoidea</taxon>
        <taxon>Termitoidae</taxon>
        <taxon>Rhinotermitidae</taxon>
        <taxon>Coptotermes</taxon>
    </lineage>
</organism>
<feature type="signal peptide" evidence="1">
    <location>
        <begin position="1"/>
        <end position="24"/>
    </location>
</feature>
<keyword evidence="3" id="KW-1185">Reference proteome</keyword>
<dbReference type="EMBL" id="BLKM01001701">
    <property type="protein sequence ID" value="GFG40292.1"/>
    <property type="molecule type" value="Genomic_DNA"/>
</dbReference>
<dbReference type="PANTHER" id="PTHR47771:SF3">
    <property type="entry name" value="LD27203P"/>
    <property type="match status" value="1"/>
</dbReference>
<dbReference type="PANTHER" id="PTHR47771">
    <property type="entry name" value="LD27203P-RELATED"/>
    <property type="match status" value="1"/>
</dbReference>
<keyword evidence="1" id="KW-0732">Signal</keyword>
<reference evidence="3" key="1">
    <citation type="submission" date="2020-01" db="EMBL/GenBank/DDBJ databases">
        <title>Draft genome sequence of the Termite Coptotermes fromosanus.</title>
        <authorList>
            <person name="Itakura S."/>
            <person name="Yosikawa Y."/>
            <person name="Umezawa K."/>
        </authorList>
    </citation>
    <scope>NUCLEOTIDE SEQUENCE [LARGE SCALE GENOMIC DNA]</scope>
</reference>
<evidence type="ECO:0000256" key="1">
    <source>
        <dbReference type="SAM" id="SignalP"/>
    </source>
</evidence>